<dbReference type="InterPro" id="IPR036188">
    <property type="entry name" value="FAD/NAD-bd_sf"/>
</dbReference>
<dbReference type="InterPro" id="IPR022703">
    <property type="entry name" value="DUF3533"/>
</dbReference>
<feature type="transmembrane region" description="Helical" evidence="2">
    <location>
        <begin position="664"/>
        <end position="688"/>
    </location>
</feature>
<dbReference type="STRING" id="5353.A0A1Q3E8C2"/>
<feature type="transmembrane region" description="Helical" evidence="2">
    <location>
        <begin position="612"/>
        <end position="631"/>
    </location>
</feature>
<feature type="transmembrane region" description="Helical" evidence="2">
    <location>
        <begin position="577"/>
        <end position="600"/>
    </location>
</feature>
<dbReference type="GO" id="GO:0016020">
    <property type="term" value="C:membrane"/>
    <property type="evidence" value="ECO:0007669"/>
    <property type="project" value="TreeGrafter"/>
</dbReference>
<dbReference type="AlphaFoldDB" id="A0A1Q3E8C2"/>
<feature type="domain" description="DUF3533" evidence="4">
    <location>
        <begin position="314"/>
        <end position="679"/>
    </location>
</feature>
<keyword evidence="6" id="KW-1185">Reference proteome</keyword>
<reference evidence="5 6" key="2">
    <citation type="submission" date="2017-02" db="EMBL/GenBank/DDBJ databases">
        <title>A genome survey and senescence transcriptome analysis in Lentinula edodes.</title>
        <authorList>
            <person name="Sakamoto Y."/>
            <person name="Nakade K."/>
            <person name="Sato S."/>
            <person name="Yoshida Y."/>
            <person name="Miyazaki K."/>
            <person name="Natsume S."/>
            <person name="Konno N."/>
        </authorList>
    </citation>
    <scope>NUCLEOTIDE SEQUENCE [LARGE SCALE GENOMIC DNA]</scope>
    <source>
        <strain evidence="5 6">NBRC 111202</strain>
    </source>
</reference>
<dbReference type="PANTHER" id="PTHR34814">
    <property type="entry name" value="NITROSOGUANIDINE RESISTANCE PROTEIN SNG1"/>
    <property type="match status" value="1"/>
</dbReference>
<keyword evidence="2" id="KW-0812">Transmembrane</keyword>
<feature type="transmembrane region" description="Helical" evidence="2">
    <location>
        <begin position="546"/>
        <end position="565"/>
    </location>
</feature>
<dbReference type="Gene3D" id="3.50.50.60">
    <property type="entry name" value="FAD/NAD(P)-binding domain"/>
    <property type="match status" value="1"/>
</dbReference>
<organism evidence="5 6">
    <name type="scientific">Lentinula edodes</name>
    <name type="common">Shiitake mushroom</name>
    <name type="synonym">Lentinus edodes</name>
    <dbReference type="NCBI Taxonomy" id="5353"/>
    <lineage>
        <taxon>Eukaryota</taxon>
        <taxon>Fungi</taxon>
        <taxon>Dikarya</taxon>
        <taxon>Basidiomycota</taxon>
        <taxon>Agaricomycotina</taxon>
        <taxon>Agaricomycetes</taxon>
        <taxon>Agaricomycetidae</taxon>
        <taxon>Agaricales</taxon>
        <taxon>Marasmiineae</taxon>
        <taxon>Omphalotaceae</taxon>
        <taxon>Lentinula</taxon>
    </lineage>
</organism>
<evidence type="ECO:0000259" key="3">
    <source>
        <dbReference type="Pfam" id="PF01593"/>
    </source>
</evidence>
<feature type="region of interest" description="Disordered" evidence="1">
    <location>
        <begin position="258"/>
        <end position="286"/>
    </location>
</feature>
<feature type="domain" description="Amine oxidase" evidence="3">
    <location>
        <begin position="34"/>
        <end position="231"/>
    </location>
</feature>
<proteinExistence type="predicted"/>
<evidence type="ECO:0000313" key="6">
    <source>
        <dbReference type="Proteomes" id="UP000188533"/>
    </source>
</evidence>
<dbReference type="EMBL" id="BDGU01000149">
    <property type="protein sequence ID" value="GAW03503.1"/>
    <property type="molecule type" value="Genomic_DNA"/>
</dbReference>
<comment type="caution">
    <text evidence="5">The sequence shown here is derived from an EMBL/GenBank/DDBJ whole genome shotgun (WGS) entry which is preliminary data.</text>
</comment>
<dbReference type="InterPro" id="IPR002937">
    <property type="entry name" value="Amino_oxidase"/>
</dbReference>
<feature type="transmembrane region" description="Helical" evidence="2">
    <location>
        <begin position="309"/>
        <end position="330"/>
    </location>
</feature>
<dbReference type="Pfam" id="PF12051">
    <property type="entry name" value="DUF3533"/>
    <property type="match status" value="1"/>
</dbReference>
<feature type="transmembrane region" description="Helical" evidence="2">
    <location>
        <begin position="505"/>
        <end position="526"/>
    </location>
</feature>
<dbReference type="GO" id="GO:0016491">
    <property type="term" value="F:oxidoreductase activity"/>
    <property type="evidence" value="ECO:0007669"/>
    <property type="project" value="InterPro"/>
</dbReference>
<sequence length="709" mass="76919">MGYLLSNEEPIPSNPRNARAYHSTKHFDIGTLTGALATRLQNQPNVEILCDTPISSLGVAENGLLEVHLASGQKVNPTHIVSALPLPVLNNLLSPTSSLPHLTANPSSSVVVLNLIFPQTQPRLHPAGFGYLIPRPPSGYTLDNPGILGTVFDSCALSAQDSDAGNFTKMTVMMGGPNPITPSHTDLDAVLKQLSVHLTAPDDFLKVLPDPIYTRTHRHVDCIPTPTPGHLERMEELKVTLAKGVWSGRLESLMSDHDTLHNESPSAPKLAATSNMTSHSQSHPSIPPFSASFTDSNLKVARSIYFKTLIGGTVALTVAMFAIFSIYWGALWKSPEHPLQGWIVDFDQSTIGNAVVQALEASSASGKITWSQVPSSNFAGPSEVGNDVVEQKTWIAVVVNANATSNLQSAVASFDSSYNGSSAITVYGNQARSENGYNAVLLPTVQAVLLSASQKFAQSYATNLASSSSSSNLTNLLARAPQIITQPISFVVNDLKPFDIPVATAMTYVGLIYTLILSFFIVNISLSARLMSGLETHLTTASIIRLRLLSSFVTYLFLSLFYSLLSRAFQVDFSRKFGAAGFVLFWMLNWAGMLSVGLALEAMLTLMTMKGVPFFMILLIISNVSVCFLPIDVLPGIYRYGYAFPFYNISCAVRTILFGTKNNLGLNFGVLIAWTAISCITLPFFQWFMRRKHISELNGTMEPDEKVAD</sequence>
<dbReference type="InterPro" id="IPR053001">
    <property type="entry name" value="MNNG_permease-like"/>
</dbReference>
<evidence type="ECO:0000256" key="1">
    <source>
        <dbReference type="SAM" id="MobiDB-lite"/>
    </source>
</evidence>
<keyword evidence="2" id="KW-1133">Transmembrane helix</keyword>
<dbReference type="Pfam" id="PF01593">
    <property type="entry name" value="Amino_oxidase"/>
    <property type="match status" value="1"/>
</dbReference>
<accession>A0A1Q3E8C2</accession>
<keyword evidence="2" id="KW-0472">Membrane</keyword>
<dbReference type="SUPFAM" id="SSF54373">
    <property type="entry name" value="FAD-linked reductases, C-terminal domain"/>
    <property type="match status" value="1"/>
</dbReference>
<reference evidence="5 6" key="1">
    <citation type="submission" date="2016-08" db="EMBL/GenBank/DDBJ databases">
        <authorList>
            <consortium name="Lentinula edodes genome sequencing consortium"/>
            <person name="Sakamoto Y."/>
            <person name="Nakade K."/>
            <person name="Sato S."/>
            <person name="Yoshida Y."/>
            <person name="Miyazaki K."/>
            <person name="Natsume S."/>
            <person name="Konno N."/>
        </authorList>
    </citation>
    <scope>NUCLEOTIDE SEQUENCE [LARGE SCALE GENOMIC DNA]</scope>
    <source>
        <strain evidence="5 6">NBRC 111202</strain>
    </source>
</reference>
<name>A0A1Q3E8C2_LENED</name>
<evidence type="ECO:0000256" key="2">
    <source>
        <dbReference type="SAM" id="Phobius"/>
    </source>
</evidence>
<protein>
    <submittedName>
        <fullName evidence="5">Response to drug-related protein</fullName>
    </submittedName>
</protein>
<dbReference type="SUPFAM" id="SSF51905">
    <property type="entry name" value="FAD/NAD(P)-binding domain"/>
    <property type="match status" value="1"/>
</dbReference>
<evidence type="ECO:0000259" key="4">
    <source>
        <dbReference type="Pfam" id="PF12051"/>
    </source>
</evidence>
<evidence type="ECO:0000313" key="5">
    <source>
        <dbReference type="EMBL" id="GAW03503.1"/>
    </source>
</evidence>
<feature type="compositionally biased region" description="Polar residues" evidence="1">
    <location>
        <begin position="272"/>
        <end position="284"/>
    </location>
</feature>
<gene>
    <name evidence="5" type="ORF">LENED_005232</name>
</gene>
<dbReference type="PANTHER" id="PTHR34814:SF1">
    <property type="entry name" value="NITROSOGUANIDINE RESISTANCE PROTEIN SNG1"/>
    <property type="match status" value="1"/>
</dbReference>
<dbReference type="Proteomes" id="UP000188533">
    <property type="component" value="Unassembled WGS sequence"/>
</dbReference>